<sequence>MASKLERILILAKTYPSPSVKHTETSCVAGINEHGQMRRLYPVPFRMIAENQQFQKWQWVTLRVEKSPADHRPESHKVFVDTIQIGETIPPDKGWAFRRPWWEKIPTFGSFDALEQARQTQHVSLALLRPKRIERLEITAVDNPEWTDEELTKLSQEQSQGNLFSEDEQRKQLKQLEKMPFDFHYHYLCDTPDGERGYRHKIVDWEVAMLFRNCRKSHGDSWETPFRAKLEQDFAARDLMFMMGNIHRFQHQWLIISLIYPHKPAPGDAAQGCLF</sequence>
<dbReference type="EMBL" id="LOCQ01000036">
    <property type="protein sequence ID" value="OBV41254.1"/>
    <property type="molecule type" value="Genomic_DNA"/>
</dbReference>
<keyword evidence="2" id="KW-1185">Reference proteome</keyword>
<dbReference type="Proteomes" id="UP000092713">
    <property type="component" value="Unassembled WGS sequence"/>
</dbReference>
<reference evidence="1 2" key="1">
    <citation type="submission" date="2016-04" db="EMBL/GenBank/DDBJ databases">
        <title>Draft genome sequence of Janthinobacterium psychrotolerans sp. nov., isolated from freshwater sediments in Denmark.</title>
        <authorList>
            <person name="Gong X."/>
            <person name="Skrivergaard S."/>
            <person name="Korsgaard B.S."/>
            <person name="Schreiber L."/>
            <person name="Marshall I.P."/>
            <person name="Finster K."/>
            <person name="Schramm A."/>
        </authorList>
    </citation>
    <scope>NUCLEOTIDE SEQUENCE [LARGE SCALE GENOMIC DNA]</scope>
    <source>
        <strain evidence="1 2">S3-2</strain>
    </source>
</reference>
<protein>
    <submittedName>
        <fullName evidence="1">Uncharacterized protein</fullName>
    </submittedName>
</protein>
<evidence type="ECO:0000313" key="2">
    <source>
        <dbReference type="Proteomes" id="UP000092713"/>
    </source>
</evidence>
<comment type="caution">
    <text evidence="1">The sequence shown here is derived from an EMBL/GenBank/DDBJ whole genome shotgun (WGS) entry which is preliminary data.</text>
</comment>
<proteinExistence type="predicted"/>
<dbReference type="RefSeq" id="WP_065306133.1">
    <property type="nucleotide sequence ID" value="NZ_LOCQ01000036.1"/>
</dbReference>
<dbReference type="OrthoDB" id="7595944at2"/>
<name>A0A1A7C8A6_9BURK</name>
<evidence type="ECO:0000313" key="1">
    <source>
        <dbReference type="EMBL" id="OBV41254.1"/>
    </source>
</evidence>
<accession>A0A1A7C8A6</accession>
<dbReference type="PATRIC" id="fig|1747903.4.peg.4933"/>
<dbReference type="AlphaFoldDB" id="A0A1A7C8A6"/>
<gene>
    <name evidence="1" type="ORF">ASR47_102710</name>
</gene>
<organism evidence="1 2">
    <name type="scientific">Janthinobacterium psychrotolerans</name>
    <dbReference type="NCBI Taxonomy" id="1747903"/>
    <lineage>
        <taxon>Bacteria</taxon>
        <taxon>Pseudomonadati</taxon>
        <taxon>Pseudomonadota</taxon>
        <taxon>Betaproteobacteria</taxon>
        <taxon>Burkholderiales</taxon>
        <taxon>Oxalobacteraceae</taxon>
        <taxon>Janthinobacterium</taxon>
    </lineage>
</organism>